<comment type="caution">
    <text evidence="1">The sequence shown here is derived from an EMBL/GenBank/DDBJ whole genome shotgun (WGS) entry which is preliminary data.</text>
</comment>
<dbReference type="EMBL" id="JAOSIT010000004">
    <property type="protein sequence ID" value="MDO8057205.1"/>
    <property type="molecule type" value="Genomic_DNA"/>
</dbReference>
<sequence length="176" mass="20000">MLKIIKNSILFFSVSLACLLTIFTINNAKMSIKAYDDGLYFDQFSRASNDKKEKVLSLTQYLIIKDSKKLSPAVKGALSDFLTIVLQDTFGIQEWDYSDPDFSKFAKFDCDADLPSTYYESILPNEIQTYYVTKIIKLIDDKADPTYSDPITSLLTNTYMSQKVQKAISDLTNTTK</sequence>
<dbReference type="PROSITE" id="PS51257">
    <property type="entry name" value="PROKAR_LIPOPROTEIN"/>
    <property type="match status" value="1"/>
</dbReference>
<organism evidence="1 2">
    <name type="scientific">Candidatus Phytoplasma gossypii</name>
    <dbReference type="NCBI Taxonomy" id="2982629"/>
    <lineage>
        <taxon>Bacteria</taxon>
        <taxon>Bacillati</taxon>
        <taxon>Mycoplasmatota</taxon>
        <taxon>Mollicutes</taxon>
        <taxon>Acholeplasmatales</taxon>
        <taxon>Acholeplasmataceae</taxon>
        <taxon>Candidatus Phytoplasma</taxon>
        <taxon>16SrII (Peanut WB group)</taxon>
    </lineage>
</organism>
<proteinExistence type="predicted"/>
<evidence type="ECO:0000313" key="2">
    <source>
        <dbReference type="Proteomes" id="UP001170666"/>
    </source>
</evidence>
<protein>
    <submittedName>
        <fullName evidence="1">Uncharacterized protein</fullName>
    </submittedName>
</protein>
<keyword evidence="2" id="KW-1185">Reference proteome</keyword>
<dbReference type="RefSeq" id="WP_304512815.1">
    <property type="nucleotide sequence ID" value="NZ_JAOSIT010000004.1"/>
</dbReference>
<gene>
    <name evidence="1" type="ORF">OC698_00590</name>
</gene>
<name>A0ABT9D0F4_9MOLU</name>
<dbReference type="Proteomes" id="UP001170666">
    <property type="component" value="Unassembled WGS sequence"/>
</dbReference>
<accession>A0ABT9D0F4</accession>
<reference evidence="1 2" key="1">
    <citation type="journal article" date="2023" name="Int. J. Syst. Evol. Microbiol.">
        <title>The observation of taxonomic boundaries for the 16SrII and 16SrXXV phytoplasmas using genome-based delimitation.</title>
        <authorList>
            <person name="Rodrigues Jardim B."/>
            <person name="Tran-Nguyen L.T.T."/>
            <person name="Gambley C."/>
            <person name="Al-Sadi A.M."/>
            <person name="Al-Subhi A.M."/>
            <person name="Foissac X."/>
            <person name="Salar P."/>
            <person name="Cai H."/>
            <person name="Yang J.Y."/>
            <person name="Davis R."/>
            <person name="Jones L."/>
            <person name="Rodoni B."/>
            <person name="Constable F.E."/>
        </authorList>
    </citation>
    <scope>NUCLEOTIDE SEQUENCE [LARGE SCALE GENOMIC DNA]</scope>
    <source>
        <strain evidence="1">BAWM-BFA-CoWB</strain>
    </source>
</reference>
<evidence type="ECO:0000313" key="1">
    <source>
        <dbReference type="EMBL" id="MDO8057205.1"/>
    </source>
</evidence>